<name>A0A1E5LG62_9BACI</name>
<gene>
    <name evidence="1" type="ORF">BFG57_13505</name>
</gene>
<sequence length="335" mass="37845">MRKRLVLFAFVFLFAVVLTGCGERSQEDVTGMLEKKLEDMTGYRTEANMTLAIGKDPQSYDLEVWHKKKGYYRVVLNPKEKQQNQMILRNPEGVFVLTPALNKSFKFQSDWPQNSSQTYLYESLVSDILNDSDAVFTTDDNHYMFETKTNYQNSKTLPYQLITLSKDTLAPVSVRVMDQDKTPLVEVVFSNFEFNPTFDEGAFEVERNMTGAQLDVPTMSQVDGSFEVLYPLELPDGVNLVEEKEVATEDGSRYVQTFAGEKSFTLYQEKSEVMPTSSPINMDGEPVDLGFAIGSVTDFSLSWTVGGVDYYLASKDMQKDEMIAVAKSVQGQSVK</sequence>
<dbReference type="PANTHER" id="PTHR37507">
    <property type="entry name" value="SPORULATION PROTEIN YDCC"/>
    <property type="match status" value="1"/>
</dbReference>
<dbReference type="STRING" id="1305675.BFG57_13505"/>
<evidence type="ECO:0000313" key="2">
    <source>
        <dbReference type="Proteomes" id="UP000095209"/>
    </source>
</evidence>
<proteinExistence type="predicted"/>
<evidence type="ECO:0000313" key="1">
    <source>
        <dbReference type="EMBL" id="OEH93065.1"/>
    </source>
</evidence>
<dbReference type="SUPFAM" id="SSF89392">
    <property type="entry name" value="Prokaryotic lipoproteins and lipoprotein localization factors"/>
    <property type="match status" value="1"/>
</dbReference>
<keyword evidence="2" id="KW-1185">Reference proteome</keyword>
<dbReference type="PANTHER" id="PTHR37507:SF2">
    <property type="entry name" value="SPORULATION PROTEIN YDCC"/>
    <property type="match status" value="1"/>
</dbReference>
<dbReference type="InterPro" id="IPR052944">
    <property type="entry name" value="Sporulation_related"/>
</dbReference>
<dbReference type="Proteomes" id="UP000095209">
    <property type="component" value="Unassembled WGS sequence"/>
</dbReference>
<dbReference type="EMBL" id="MJEH01000017">
    <property type="protein sequence ID" value="OEH93065.1"/>
    <property type="molecule type" value="Genomic_DNA"/>
</dbReference>
<reference evidence="1 2" key="1">
    <citation type="submission" date="2016-08" db="EMBL/GenBank/DDBJ databases">
        <title>Genome of Bacillus solimangrovi GH2-4.</title>
        <authorList>
            <person name="Lim S."/>
            <person name="Kim B.-C."/>
        </authorList>
    </citation>
    <scope>NUCLEOTIDE SEQUENCE [LARGE SCALE GENOMIC DNA]</scope>
    <source>
        <strain evidence="1 2">GH2-4</strain>
    </source>
</reference>
<dbReference type="RefSeq" id="WP_069716873.1">
    <property type="nucleotide sequence ID" value="NZ_MJEH01000017.1"/>
</dbReference>
<dbReference type="InterPro" id="IPR029046">
    <property type="entry name" value="LolA/LolB/LppX"/>
</dbReference>
<protein>
    <submittedName>
        <fullName evidence="1">DUF4367 domain-containing protein</fullName>
    </submittedName>
</protein>
<dbReference type="Gene3D" id="2.50.20.10">
    <property type="entry name" value="Lipoprotein localisation LolA/LolB/LppX"/>
    <property type="match status" value="1"/>
</dbReference>
<dbReference type="OrthoDB" id="9785380at2"/>
<accession>A0A1E5LG62</accession>
<dbReference type="PROSITE" id="PS51257">
    <property type="entry name" value="PROKAR_LIPOPROTEIN"/>
    <property type="match status" value="1"/>
</dbReference>
<dbReference type="AlphaFoldDB" id="A0A1E5LG62"/>
<organism evidence="1 2">
    <name type="scientific">Bacillus solimangrovi</name>
    <dbReference type="NCBI Taxonomy" id="1305675"/>
    <lineage>
        <taxon>Bacteria</taxon>
        <taxon>Bacillati</taxon>
        <taxon>Bacillota</taxon>
        <taxon>Bacilli</taxon>
        <taxon>Bacillales</taxon>
        <taxon>Bacillaceae</taxon>
        <taxon>Bacillus</taxon>
    </lineage>
</organism>
<comment type="caution">
    <text evidence="1">The sequence shown here is derived from an EMBL/GenBank/DDBJ whole genome shotgun (WGS) entry which is preliminary data.</text>
</comment>